<evidence type="ECO:0000313" key="6">
    <source>
        <dbReference type="WBParaSite" id="sdigi.contig73.g3654.t1"/>
    </source>
</evidence>
<keyword evidence="5" id="KW-1185">Reference proteome</keyword>
<keyword evidence="3 4" id="KW-0472">Membrane</keyword>
<dbReference type="GO" id="GO:0005524">
    <property type="term" value="F:ATP binding"/>
    <property type="evidence" value="ECO:0007669"/>
    <property type="project" value="InterPro"/>
</dbReference>
<evidence type="ECO:0000313" key="5">
    <source>
        <dbReference type="Proteomes" id="UP000887581"/>
    </source>
</evidence>
<keyword evidence="1 4" id="KW-0812">Transmembrane</keyword>
<protein>
    <submittedName>
        <fullName evidence="6">Uncharacterized protein</fullName>
    </submittedName>
</protein>
<evidence type="ECO:0000256" key="4">
    <source>
        <dbReference type="SAM" id="Phobius"/>
    </source>
</evidence>
<evidence type="ECO:0000256" key="1">
    <source>
        <dbReference type="ARBA" id="ARBA00022692"/>
    </source>
</evidence>
<reference evidence="6" key="1">
    <citation type="submission" date="2022-11" db="UniProtKB">
        <authorList>
            <consortium name="WormBaseParasite"/>
        </authorList>
    </citation>
    <scope>IDENTIFICATION</scope>
</reference>
<name>A0A915Q6Z8_9BILA</name>
<accession>A0A915Q6Z8</accession>
<dbReference type="Proteomes" id="UP000887581">
    <property type="component" value="Unplaced"/>
</dbReference>
<dbReference type="SUPFAM" id="SSF90123">
    <property type="entry name" value="ABC transporter transmembrane region"/>
    <property type="match status" value="1"/>
</dbReference>
<feature type="transmembrane region" description="Helical" evidence="4">
    <location>
        <begin position="6"/>
        <end position="28"/>
    </location>
</feature>
<dbReference type="WBParaSite" id="sdigi.contig73.g3654.t1">
    <property type="protein sequence ID" value="sdigi.contig73.g3654.t1"/>
    <property type="gene ID" value="sdigi.contig73.g3654"/>
</dbReference>
<proteinExistence type="predicted"/>
<dbReference type="GO" id="GO:0016020">
    <property type="term" value="C:membrane"/>
    <property type="evidence" value="ECO:0007669"/>
    <property type="project" value="InterPro"/>
</dbReference>
<dbReference type="AlphaFoldDB" id="A0A915Q6Z8"/>
<sequence length="126" mass="14926">MVYGLFLFNTVLIILFIATCIVLFIGIVHRLSSLQKLTNITMKKYKRIYQHFIDDIGQLRTLQTETAGCSDQTQRQKYLKVRQNLYNFFAIHQQNQMRQLFKADFKSSDGIYMMDFTKTELKNPNK</sequence>
<evidence type="ECO:0000256" key="3">
    <source>
        <dbReference type="ARBA" id="ARBA00023136"/>
    </source>
</evidence>
<organism evidence="5 6">
    <name type="scientific">Setaria digitata</name>
    <dbReference type="NCBI Taxonomy" id="48799"/>
    <lineage>
        <taxon>Eukaryota</taxon>
        <taxon>Metazoa</taxon>
        <taxon>Ecdysozoa</taxon>
        <taxon>Nematoda</taxon>
        <taxon>Chromadorea</taxon>
        <taxon>Rhabditida</taxon>
        <taxon>Spirurina</taxon>
        <taxon>Spiruromorpha</taxon>
        <taxon>Filarioidea</taxon>
        <taxon>Setariidae</taxon>
        <taxon>Setaria</taxon>
    </lineage>
</organism>
<dbReference type="InterPro" id="IPR036640">
    <property type="entry name" value="ABC1_TM_sf"/>
</dbReference>
<keyword evidence="2 4" id="KW-1133">Transmembrane helix</keyword>
<evidence type="ECO:0000256" key="2">
    <source>
        <dbReference type="ARBA" id="ARBA00022989"/>
    </source>
</evidence>